<evidence type="ECO:0000256" key="3">
    <source>
        <dbReference type="ARBA" id="ARBA00023082"/>
    </source>
</evidence>
<dbReference type="CDD" id="cd06171">
    <property type="entry name" value="Sigma70_r4"/>
    <property type="match status" value="1"/>
</dbReference>
<dbReference type="InterPro" id="IPR036388">
    <property type="entry name" value="WH-like_DNA-bd_sf"/>
</dbReference>
<evidence type="ECO:0000256" key="1">
    <source>
        <dbReference type="ARBA" id="ARBA00010641"/>
    </source>
</evidence>
<dbReference type="EMBL" id="UGYW01000002">
    <property type="protein sequence ID" value="SUJ06235.1"/>
    <property type="molecule type" value="Genomic_DNA"/>
</dbReference>
<dbReference type="InterPro" id="IPR013325">
    <property type="entry name" value="RNA_pol_sigma_r2"/>
</dbReference>
<organism evidence="6 7">
    <name type="scientific">Sphingobacterium spiritivorum</name>
    <name type="common">Flavobacterium spiritivorum</name>
    <dbReference type="NCBI Taxonomy" id="258"/>
    <lineage>
        <taxon>Bacteria</taxon>
        <taxon>Pseudomonadati</taxon>
        <taxon>Bacteroidota</taxon>
        <taxon>Sphingobacteriia</taxon>
        <taxon>Sphingobacteriales</taxon>
        <taxon>Sphingobacteriaceae</taxon>
        <taxon>Sphingobacterium</taxon>
    </lineage>
</organism>
<dbReference type="Pfam" id="PF08281">
    <property type="entry name" value="Sigma70_r4_2"/>
    <property type="match status" value="1"/>
</dbReference>
<dbReference type="Gene3D" id="1.10.1740.10">
    <property type="match status" value="1"/>
</dbReference>
<dbReference type="NCBIfam" id="TIGR02937">
    <property type="entry name" value="sigma70-ECF"/>
    <property type="match status" value="1"/>
</dbReference>
<dbReference type="GO" id="GO:0016987">
    <property type="term" value="F:sigma factor activity"/>
    <property type="evidence" value="ECO:0007669"/>
    <property type="project" value="UniProtKB-KW"/>
</dbReference>
<protein>
    <submittedName>
        <fullName evidence="6">RNA polymerase sigma factor sigM</fullName>
    </submittedName>
</protein>
<evidence type="ECO:0000313" key="7">
    <source>
        <dbReference type="Proteomes" id="UP000254893"/>
    </source>
</evidence>
<dbReference type="PANTHER" id="PTHR43133">
    <property type="entry name" value="RNA POLYMERASE ECF-TYPE SIGMA FACTO"/>
    <property type="match status" value="1"/>
</dbReference>
<keyword evidence="4" id="KW-0804">Transcription</keyword>
<dbReference type="InterPro" id="IPR039425">
    <property type="entry name" value="RNA_pol_sigma-70-like"/>
</dbReference>
<keyword evidence="2" id="KW-0805">Transcription regulation</keyword>
<keyword evidence="3" id="KW-0731">Sigma factor</keyword>
<dbReference type="Proteomes" id="UP000254893">
    <property type="component" value="Unassembled WGS sequence"/>
</dbReference>
<dbReference type="Gene3D" id="1.10.10.10">
    <property type="entry name" value="Winged helix-like DNA-binding domain superfamily/Winged helix DNA-binding domain"/>
    <property type="match status" value="1"/>
</dbReference>
<evidence type="ECO:0000313" key="6">
    <source>
        <dbReference type="EMBL" id="SUJ06235.1"/>
    </source>
</evidence>
<evidence type="ECO:0000259" key="5">
    <source>
        <dbReference type="Pfam" id="PF08281"/>
    </source>
</evidence>
<dbReference type="AlphaFoldDB" id="A0A380BUC1"/>
<evidence type="ECO:0000256" key="2">
    <source>
        <dbReference type="ARBA" id="ARBA00023015"/>
    </source>
</evidence>
<evidence type="ECO:0000256" key="4">
    <source>
        <dbReference type="ARBA" id="ARBA00023163"/>
    </source>
</evidence>
<dbReference type="InterPro" id="IPR013324">
    <property type="entry name" value="RNA_pol_sigma_r3/r4-like"/>
</dbReference>
<proteinExistence type="inferred from homology"/>
<reference evidence="6 7" key="1">
    <citation type="submission" date="2018-06" db="EMBL/GenBank/DDBJ databases">
        <authorList>
            <consortium name="Pathogen Informatics"/>
            <person name="Doyle S."/>
        </authorList>
    </citation>
    <scope>NUCLEOTIDE SEQUENCE [LARGE SCALE GENOMIC DNA]</scope>
    <source>
        <strain evidence="6 7">NCTC11388</strain>
    </source>
</reference>
<dbReference type="PANTHER" id="PTHR43133:SF46">
    <property type="entry name" value="RNA POLYMERASE SIGMA-70 FACTOR ECF SUBFAMILY"/>
    <property type="match status" value="1"/>
</dbReference>
<dbReference type="GO" id="GO:0006352">
    <property type="term" value="P:DNA-templated transcription initiation"/>
    <property type="evidence" value="ECO:0007669"/>
    <property type="project" value="InterPro"/>
</dbReference>
<accession>A0A380BUC1</accession>
<dbReference type="GO" id="GO:0003677">
    <property type="term" value="F:DNA binding"/>
    <property type="evidence" value="ECO:0007669"/>
    <property type="project" value="InterPro"/>
</dbReference>
<dbReference type="RefSeq" id="WP_115169762.1">
    <property type="nucleotide sequence ID" value="NZ_UGYW01000002.1"/>
</dbReference>
<comment type="similarity">
    <text evidence="1">Belongs to the sigma-70 factor family. ECF subfamily.</text>
</comment>
<dbReference type="SUPFAM" id="SSF88659">
    <property type="entry name" value="Sigma3 and sigma4 domains of RNA polymerase sigma factors"/>
    <property type="match status" value="1"/>
</dbReference>
<feature type="domain" description="RNA polymerase sigma factor 70 region 4 type 2" evidence="5">
    <location>
        <begin position="113"/>
        <end position="162"/>
    </location>
</feature>
<dbReference type="InterPro" id="IPR013249">
    <property type="entry name" value="RNA_pol_sigma70_r4_t2"/>
</dbReference>
<dbReference type="InterPro" id="IPR014284">
    <property type="entry name" value="RNA_pol_sigma-70_dom"/>
</dbReference>
<dbReference type="SUPFAM" id="SSF88946">
    <property type="entry name" value="Sigma2 domain of RNA polymerase sigma factors"/>
    <property type="match status" value="1"/>
</dbReference>
<name>A0A380BUC1_SPHSI</name>
<sequence length="176" mass="20818">MSNQTLISIPEFEQIFEKWNKKVYQYALHKTSSPFIAEETVQRVFIKLWDNLFHKNVAVDIEAQVFCIARTTLLDIVKEERKRQLIMDMQPAEEKVPTPSELYRLKEMNASYKRAVERMPASRREVFLLSRLENLSYKEIAHRLSISPKTVENHIALALKALKKTLFILYILFFLK</sequence>
<gene>
    <name evidence="6" type="primary">sigM_3</name>
    <name evidence="6" type="ORF">NCTC11388_01641</name>
</gene>